<sequence>MFYYTCCILTQVSHIFMDLETFLKLFVVIVLFVDYGYSGGNTMLLEDNKDDYRFDCCGFVTTWEYYATTNTGDVYFQVWRDVASSPASLAGENMHTHSYKDLCRLQRS</sequence>
<dbReference type="Proteomes" id="UP001217089">
    <property type="component" value="Unassembled WGS sequence"/>
</dbReference>
<accession>A0ABQ9FK65</accession>
<reference evidence="1 2" key="1">
    <citation type="submission" date="2022-12" db="EMBL/GenBank/DDBJ databases">
        <title>Chromosome-level genome of Tegillarca granosa.</title>
        <authorList>
            <person name="Kim J."/>
        </authorList>
    </citation>
    <scope>NUCLEOTIDE SEQUENCE [LARGE SCALE GENOMIC DNA]</scope>
    <source>
        <strain evidence="1">Teg-2019</strain>
        <tissue evidence="1">Adductor muscle</tissue>
    </source>
</reference>
<proteinExistence type="predicted"/>
<comment type="caution">
    <text evidence="1">The sequence shown here is derived from an EMBL/GenBank/DDBJ whole genome shotgun (WGS) entry which is preliminary data.</text>
</comment>
<evidence type="ECO:0000313" key="1">
    <source>
        <dbReference type="EMBL" id="KAJ8317679.1"/>
    </source>
</evidence>
<keyword evidence="2" id="KW-1185">Reference proteome</keyword>
<name>A0ABQ9FK65_TEGGR</name>
<protein>
    <submittedName>
        <fullName evidence="1">Uncharacterized protein</fullName>
    </submittedName>
</protein>
<gene>
    <name evidence="1" type="ORF">KUTeg_005583</name>
</gene>
<evidence type="ECO:0000313" key="2">
    <source>
        <dbReference type="Proteomes" id="UP001217089"/>
    </source>
</evidence>
<dbReference type="EMBL" id="JARBDR010000246">
    <property type="protein sequence ID" value="KAJ8317679.1"/>
    <property type="molecule type" value="Genomic_DNA"/>
</dbReference>
<organism evidence="1 2">
    <name type="scientific">Tegillarca granosa</name>
    <name type="common">Malaysian cockle</name>
    <name type="synonym">Anadara granosa</name>
    <dbReference type="NCBI Taxonomy" id="220873"/>
    <lineage>
        <taxon>Eukaryota</taxon>
        <taxon>Metazoa</taxon>
        <taxon>Spiralia</taxon>
        <taxon>Lophotrochozoa</taxon>
        <taxon>Mollusca</taxon>
        <taxon>Bivalvia</taxon>
        <taxon>Autobranchia</taxon>
        <taxon>Pteriomorphia</taxon>
        <taxon>Arcoida</taxon>
        <taxon>Arcoidea</taxon>
        <taxon>Arcidae</taxon>
        <taxon>Tegillarca</taxon>
    </lineage>
</organism>